<dbReference type="Proteomes" id="UP001153328">
    <property type="component" value="Unassembled WGS sequence"/>
</dbReference>
<reference evidence="2" key="1">
    <citation type="submission" date="2021-06" db="EMBL/GenBank/DDBJ databases">
        <authorList>
            <person name="Arsene-Ploetze F."/>
        </authorList>
    </citation>
    <scope>NUCLEOTIDE SEQUENCE</scope>
    <source>
        <strain evidence="2">SBRY1</strain>
    </source>
</reference>
<feature type="region of interest" description="Disordered" evidence="1">
    <location>
        <begin position="105"/>
        <end position="132"/>
    </location>
</feature>
<protein>
    <submittedName>
        <fullName evidence="2">Uncharacterized protein</fullName>
    </submittedName>
</protein>
<evidence type="ECO:0000313" key="3">
    <source>
        <dbReference type="Proteomes" id="UP001153328"/>
    </source>
</evidence>
<evidence type="ECO:0000313" key="2">
    <source>
        <dbReference type="EMBL" id="CAG7654453.1"/>
    </source>
</evidence>
<name>A0A9W4H6N7_9ACTN</name>
<feature type="compositionally biased region" description="Basic and acidic residues" evidence="1">
    <location>
        <begin position="105"/>
        <end position="115"/>
    </location>
</feature>
<dbReference type="AlphaFoldDB" id="A0A9W4H6N7"/>
<keyword evidence="3" id="KW-1185">Reference proteome</keyword>
<proteinExistence type="predicted"/>
<organism evidence="2 3">
    <name type="scientific">Actinacidiphila bryophytorum</name>
    <dbReference type="NCBI Taxonomy" id="1436133"/>
    <lineage>
        <taxon>Bacteria</taxon>
        <taxon>Bacillati</taxon>
        <taxon>Actinomycetota</taxon>
        <taxon>Actinomycetes</taxon>
        <taxon>Kitasatosporales</taxon>
        <taxon>Streptomycetaceae</taxon>
        <taxon>Actinacidiphila</taxon>
    </lineage>
</organism>
<accession>A0A9W4H6N7</accession>
<comment type="caution">
    <text evidence="2">The sequence shown here is derived from an EMBL/GenBank/DDBJ whole genome shotgun (WGS) entry which is preliminary data.</text>
</comment>
<gene>
    <name evidence="2" type="ORF">SBRY_60480</name>
</gene>
<evidence type="ECO:0000256" key="1">
    <source>
        <dbReference type="SAM" id="MobiDB-lite"/>
    </source>
</evidence>
<sequence length="132" mass="14565">MEFAATAAATLGAAAMLARLGTVNAGAVTPLRRTRVPRHALRLRELHAPGRLHRAVPHAHRRPQPLHGGGLLLRGVGGAVSGQHLRRLLLARKRLGPAVDLREEHERRRGLDHRVEHRHGQREAQGVQQLTR</sequence>
<dbReference type="EMBL" id="CAJVAX010000020">
    <property type="protein sequence ID" value="CAG7654453.1"/>
    <property type="molecule type" value="Genomic_DNA"/>
</dbReference>